<accession>A0ABT9EXN8</accession>
<feature type="transmembrane region" description="Helical" evidence="1">
    <location>
        <begin position="53"/>
        <end position="72"/>
    </location>
</feature>
<reference evidence="2" key="1">
    <citation type="submission" date="2023-07" db="EMBL/GenBank/DDBJ databases">
        <title>Genome content predicts the carbon catabolic preferences of heterotrophic bacteria.</title>
        <authorList>
            <person name="Gralka M."/>
        </authorList>
    </citation>
    <scope>NUCLEOTIDE SEQUENCE</scope>
    <source>
        <strain evidence="2">5G01</strain>
    </source>
</reference>
<evidence type="ECO:0000313" key="3">
    <source>
        <dbReference type="Proteomes" id="UP001177341"/>
    </source>
</evidence>
<gene>
    <name evidence="2" type="ORF">Q8W30_14725</name>
</gene>
<keyword evidence="1" id="KW-0472">Membrane</keyword>
<sequence>MAVKQSLYLVCSLNTPFFKALSVGGGNLENDKQLTFLSYKAQREEEPTSFFEGLLKFIAAALSGILLFYFFFRLMGTLG</sequence>
<dbReference type="Proteomes" id="UP001177341">
    <property type="component" value="Unassembled WGS sequence"/>
</dbReference>
<evidence type="ECO:0000256" key="1">
    <source>
        <dbReference type="SAM" id="Phobius"/>
    </source>
</evidence>
<keyword evidence="3" id="KW-1185">Reference proteome</keyword>
<dbReference type="RefSeq" id="WP_305451042.1">
    <property type="nucleotide sequence ID" value="NZ_JAUYVO010000010.1"/>
</dbReference>
<evidence type="ECO:0000313" key="2">
    <source>
        <dbReference type="EMBL" id="MDP2523827.1"/>
    </source>
</evidence>
<organism evidence="2 3">
    <name type="scientific">Neptunomonas phycophila</name>
    <dbReference type="NCBI Taxonomy" id="1572645"/>
    <lineage>
        <taxon>Bacteria</taxon>
        <taxon>Pseudomonadati</taxon>
        <taxon>Pseudomonadota</taxon>
        <taxon>Gammaproteobacteria</taxon>
        <taxon>Oceanospirillales</taxon>
        <taxon>Oceanospirillaceae</taxon>
        <taxon>Neptunomonas</taxon>
    </lineage>
</organism>
<name>A0ABT9EXN8_9GAMM</name>
<keyword evidence="1" id="KW-0812">Transmembrane</keyword>
<proteinExistence type="predicted"/>
<protein>
    <submittedName>
        <fullName evidence="2">Uncharacterized protein</fullName>
    </submittedName>
</protein>
<keyword evidence="1" id="KW-1133">Transmembrane helix</keyword>
<dbReference type="EMBL" id="JAUYVO010000010">
    <property type="protein sequence ID" value="MDP2523827.1"/>
    <property type="molecule type" value="Genomic_DNA"/>
</dbReference>
<comment type="caution">
    <text evidence="2">The sequence shown here is derived from an EMBL/GenBank/DDBJ whole genome shotgun (WGS) entry which is preliminary data.</text>
</comment>